<organism evidence="2 3">
    <name type="scientific">Saccharibacillus endophyticus</name>
    <dbReference type="NCBI Taxonomy" id="2060666"/>
    <lineage>
        <taxon>Bacteria</taxon>
        <taxon>Bacillati</taxon>
        <taxon>Bacillota</taxon>
        <taxon>Bacilli</taxon>
        <taxon>Bacillales</taxon>
        <taxon>Paenibacillaceae</taxon>
        <taxon>Saccharibacillus</taxon>
    </lineage>
</organism>
<dbReference type="Pfam" id="PF00561">
    <property type="entry name" value="Abhydrolase_1"/>
    <property type="match status" value="1"/>
</dbReference>
<name>A0ABQ1ZVJ4_9BACL</name>
<dbReference type="RefSeq" id="WP_172244297.1">
    <property type="nucleotide sequence ID" value="NZ_BMDD01000003.1"/>
</dbReference>
<proteinExistence type="predicted"/>
<protein>
    <submittedName>
        <fullName evidence="2">Acetyltransferase</fullName>
    </submittedName>
</protein>
<sequence length="277" mass="30514">MSEKMIQSKNAEIFTETFGDPSHPALLLIMGAQSSMIWWEEKFCLQLADQGLFIIRYDNRDVGRSTTYEPGQPGYGLEEMAGDAIGVLDAYGIERSHIMGMSLGGMLAQMIALRDPERVQSLILLAASNFAEHLPPMEEKVATFFADMGAVDLTDRESFIRFTIDRSRVLVGSKHAFDEEKADTLAKLDFDRANRPSSMTNHALLAGGESDMARTSEIAVPVLVIHGEEDPIIPYAHGEHLANVLPHAELLKLAGSGHELHEEDWATVIEAIAAHVK</sequence>
<dbReference type="InterPro" id="IPR029058">
    <property type="entry name" value="AB_hydrolase_fold"/>
</dbReference>
<dbReference type="Gene3D" id="3.40.50.1820">
    <property type="entry name" value="alpha/beta hydrolase"/>
    <property type="match status" value="1"/>
</dbReference>
<dbReference type="EMBL" id="BMDD01000003">
    <property type="protein sequence ID" value="GGH79745.1"/>
    <property type="molecule type" value="Genomic_DNA"/>
</dbReference>
<dbReference type="SUPFAM" id="SSF53474">
    <property type="entry name" value="alpha/beta-Hydrolases"/>
    <property type="match status" value="1"/>
</dbReference>
<gene>
    <name evidence="2" type="ORF">GCM10007362_27000</name>
</gene>
<evidence type="ECO:0000313" key="2">
    <source>
        <dbReference type="EMBL" id="GGH79745.1"/>
    </source>
</evidence>
<dbReference type="Proteomes" id="UP000605427">
    <property type="component" value="Unassembled WGS sequence"/>
</dbReference>
<dbReference type="InterPro" id="IPR050471">
    <property type="entry name" value="AB_hydrolase"/>
</dbReference>
<dbReference type="InterPro" id="IPR000073">
    <property type="entry name" value="AB_hydrolase_1"/>
</dbReference>
<dbReference type="PRINTS" id="PR00111">
    <property type="entry name" value="ABHYDROLASE"/>
</dbReference>
<evidence type="ECO:0000313" key="3">
    <source>
        <dbReference type="Proteomes" id="UP000605427"/>
    </source>
</evidence>
<accession>A0ABQ1ZVJ4</accession>
<keyword evidence="3" id="KW-1185">Reference proteome</keyword>
<dbReference type="PANTHER" id="PTHR43433:SF5">
    <property type="entry name" value="AB HYDROLASE-1 DOMAIN-CONTAINING PROTEIN"/>
    <property type="match status" value="1"/>
</dbReference>
<dbReference type="PANTHER" id="PTHR43433">
    <property type="entry name" value="HYDROLASE, ALPHA/BETA FOLD FAMILY PROTEIN"/>
    <property type="match status" value="1"/>
</dbReference>
<evidence type="ECO:0000259" key="1">
    <source>
        <dbReference type="Pfam" id="PF00561"/>
    </source>
</evidence>
<reference evidence="3" key="1">
    <citation type="journal article" date="2019" name="Int. J. Syst. Evol. Microbiol.">
        <title>The Global Catalogue of Microorganisms (GCM) 10K type strain sequencing project: providing services to taxonomists for standard genome sequencing and annotation.</title>
        <authorList>
            <consortium name="The Broad Institute Genomics Platform"/>
            <consortium name="The Broad Institute Genome Sequencing Center for Infectious Disease"/>
            <person name="Wu L."/>
            <person name="Ma J."/>
        </authorList>
    </citation>
    <scope>NUCLEOTIDE SEQUENCE [LARGE SCALE GENOMIC DNA]</scope>
    <source>
        <strain evidence="3">CCM 8702</strain>
    </source>
</reference>
<feature type="domain" description="AB hydrolase-1" evidence="1">
    <location>
        <begin position="32"/>
        <end position="263"/>
    </location>
</feature>
<comment type="caution">
    <text evidence="2">The sequence shown here is derived from an EMBL/GenBank/DDBJ whole genome shotgun (WGS) entry which is preliminary data.</text>
</comment>